<gene>
    <name evidence="2" type="ORF">MM415A00294_0005</name>
    <name evidence="1" type="ORF">MM415B00522_0005</name>
</gene>
<proteinExistence type="predicted"/>
<evidence type="ECO:0000313" key="2">
    <source>
        <dbReference type="EMBL" id="QJA83307.1"/>
    </source>
</evidence>
<dbReference type="AlphaFoldDB" id="A0A6M3KMP9"/>
<dbReference type="InterPro" id="IPR024252">
    <property type="entry name" value="DUF2528"/>
</dbReference>
<reference evidence="2" key="1">
    <citation type="submission" date="2020-03" db="EMBL/GenBank/DDBJ databases">
        <title>The deep terrestrial virosphere.</title>
        <authorList>
            <person name="Holmfeldt K."/>
            <person name="Nilsson E."/>
            <person name="Simone D."/>
            <person name="Lopez-Fernandez M."/>
            <person name="Wu X."/>
            <person name="de Brujin I."/>
            <person name="Lundin D."/>
            <person name="Andersson A."/>
            <person name="Bertilsson S."/>
            <person name="Dopson M."/>
        </authorList>
    </citation>
    <scope>NUCLEOTIDE SEQUENCE</scope>
    <source>
        <strain evidence="2">MM415A00294</strain>
        <strain evidence="1">MM415B00522</strain>
    </source>
</reference>
<dbReference type="EMBL" id="MT142508">
    <property type="protein sequence ID" value="QJA83307.1"/>
    <property type="molecule type" value="Genomic_DNA"/>
</dbReference>
<protein>
    <recommendedName>
        <fullName evidence="3">DUF2528 family protein</fullName>
    </recommendedName>
</protein>
<evidence type="ECO:0008006" key="3">
    <source>
        <dbReference type="Google" id="ProtNLM"/>
    </source>
</evidence>
<organism evidence="2">
    <name type="scientific">viral metagenome</name>
    <dbReference type="NCBI Taxonomy" id="1070528"/>
    <lineage>
        <taxon>unclassified sequences</taxon>
        <taxon>metagenomes</taxon>
        <taxon>organismal metagenomes</taxon>
    </lineage>
</organism>
<dbReference type="EMBL" id="MT141517">
    <property type="protein sequence ID" value="QJA64295.1"/>
    <property type="molecule type" value="Genomic_DNA"/>
</dbReference>
<name>A0A6M3KMP9_9ZZZZ</name>
<dbReference type="Pfam" id="PF10800">
    <property type="entry name" value="DUF2528"/>
    <property type="match status" value="1"/>
</dbReference>
<evidence type="ECO:0000313" key="1">
    <source>
        <dbReference type="EMBL" id="QJA64295.1"/>
    </source>
</evidence>
<accession>A0A6M3KMP9</accession>
<sequence length="134" mass="15128">MLKKYEVEWKDDFSVMFAVDHSVMTDEKLHEINNFWSDSEDRLDDADGNITKAVLTLLAGVALTIQLEYGLNAFGVMKRFDWDDDGGVEGWPKMDGSDGILLAQISGIEFYESDFWIKEAPLQAMPEAPKPFTG</sequence>